<dbReference type="Proteomes" id="UP000693970">
    <property type="component" value="Unassembled WGS sequence"/>
</dbReference>
<dbReference type="GO" id="GO:0005788">
    <property type="term" value="C:endoplasmic reticulum lumen"/>
    <property type="evidence" value="ECO:0007669"/>
    <property type="project" value="UniProtKB-SubCell"/>
</dbReference>
<evidence type="ECO:0000256" key="2">
    <source>
        <dbReference type="ARBA" id="ARBA00022729"/>
    </source>
</evidence>
<evidence type="ECO:0000313" key="11">
    <source>
        <dbReference type="Proteomes" id="UP000693970"/>
    </source>
</evidence>
<evidence type="ECO:0000256" key="1">
    <source>
        <dbReference type="ARBA" id="ARBA00004319"/>
    </source>
</evidence>
<dbReference type="GO" id="GO:0051082">
    <property type="term" value="F:unfolded protein binding"/>
    <property type="evidence" value="ECO:0007669"/>
    <property type="project" value="TreeGrafter"/>
</dbReference>
<comment type="subcellular location">
    <subcellularLocation>
        <location evidence="1">Endoplasmic reticulum lumen</location>
    </subcellularLocation>
</comment>
<feature type="region of interest" description="Disordered" evidence="5">
    <location>
        <begin position="531"/>
        <end position="559"/>
    </location>
</feature>
<keyword evidence="11" id="KW-1185">Reference proteome</keyword>
<dbReference type="Pfam" id="PF06427">
    <property type="entry name" value="UDP-g_GGTase"/>
    <property type="match status" value="1"/>
</dbReference>
<dbReference type="Pfam" id="PF18400">
    <property type="entry name" value="Thioredoxin_12"/>
    <property type="match status" value="1"/>
</dbReference>
<keyword evidence="10" id="KW-0808">Transferase</keyword>
<evidence type="ECO:0000313" key="10">
    <source>
        <dbReference type="EMBL" id="KAG7366704.1"/>
    </source>
</evidence>
<dbReference type="InterPro" id="IPR040497">
    <property type="entry name" value="Glyco_transf_24"/>
</dbReference>
<keyword evidence="2" id="KW-0732">Signal</keyword>
<feature type="compositionally biased region" description="Acidic residues" evidence="5">
    <location>
        <begin position="537"/>
        <end position="551"/>
    </location>
</feature>
<protein>
    <submittedName>
        <fullName evidence="10">Glycosyl transferase family protein</fullName>
    </submittedName>
</protein>
<dbReference type="CDD" id="cd06432">
    <property type="entry name" value="GT8_HUGT1_C_like"/>
    <property type="match status" value="1"/>
</dbReference>
<dbReference type="EMBL" id="JAGRRH010000007">
    <property type="protein sequence ID" value="KAG7366704.1"/>
    <property type="molecule type" value="Genomic_DNA"/>
</dbReference>
<feature type="domain" description="UGGT thioredoxin-like" evidence="8">
    <location>
        <begin position="569"/>
        <end position="853"/>
    </location>
</feature>
<name>A0A9K3Q390_9STRA</name>
<dbReference type="InterPro" id="IPR040692">
    <property type="entry name" value="UGGT_TRXL_3"/>
</dbReference>
<keyword evidence="3" id="KW-0256">Endoplasmic reticulum</keyword>
<evidence type="ECO:0000256" key="3">
    <source>
        <dbReference type="ARBA" id="ARBA00022824"/>
    </source>
</evidence>
<comment type="caution">
    <text evidence="10">The sequence shown here is derived from an EMBL/GenBank/DDBJ whole genome shotgun (WGS) entry which is preliminary data.</text>
</comment>
<dbReference type="PANTHER" id="PTHR11226:SF0">
    <property type="entry name" value="UDP-GLUCOSE:GLYCOPROTEIN GLUCOSYLTRANSFERASE"/>
    <property type="match status" value="1"/>
</dbReference>
<keyword evidence="4" id="KW-0325">Glycoprotein</keyword>
<dbReference type="Pfam" id="PF18402">
    <property type="entry name" value="Thioredoxin_14"/>
    <property type="match status" value="1"/>
</dbReference>
<dbReference type="InterPro" id="IPR009448">
    <property type="entry name" value="UDP-g_GGtrans"/>
</dbReference>
<dbReference type="OrthoDB" id="27683at2759"/>
<organism evidence="10 11">
    <name type="scientific">Nitzschia inconspicua</name>
    <dbReference type="NCBI Taxonomy" id="303405"/>
    <lineage>
        <taxon>Eukaryota</taxon>
        <taxon>Sar</taxon>
        <taxon>Stramenopiles</taxon>
        <taxon>Ochrophyta</taxon>
        <taxon>Bacillariophyta</taxon>
        <taxon>Bacillariophyceae</taxon>
        <taxon>Bacillariophycidae</taxon>
        <taxon>Bacillariales</taxon>
        <taxon>Bacillariaceae</taxon>
        <taxon>Nitzschia</taxon>
    </lineage>
</organism>
<feature type="domain" description="UGGT thioredoxin-like" evidence="6">
    <location>
        <begin position="105"/>
        <end position="289"/>
    </location>
</feature>
<evidence type="ECO:0000256" key="5">
    <source>
        <dbReference type="SAM" id="MobiDB-lite"/>
    </source>
</evidence>
<dbReference type="Pfam" id="PF18401">
    <property type="entry name" value="Thioredoxin_13"/>
    <property type="match status" value="1"/>
</dbReference>
<feature type="domain" description="Glucosyltransferase 24 catalytic" evidence="9">
    <location>
        <begin position="1430"/>
        <end position="1701"/>
    </location>
</feature>
<sequence length="1716" mass="192979">MPRLSSLSLRHRQRSLRIGSNAAIRRSLAFTVLIILSAIQPTTGGSGWSSYFSSSGDKTETEKSATLLVSPIVNREIQVSVKAPWPSTSEHSVLCEAFCFLRDYRFLDALAVFQGRDHLVTYERATHYALELAEQSGAVQDSSLLKVALTMRAMAPTCELHRSIVQDRYAPYAEYLEAFAVVAQGDGGETILETSSDIPTSIVDLPVLTRQERKMWLLPNEAIRKGDRTIVVNEKDVDGGESDNNNNDQTCGSTGLVILYARLGGHSFATFYRRLVELEIPFVVRHMGGDPQQDKEQPETVLQGYGVRLDIRNVEYKVFDDKKDVDESTQAAMIKLASLDGNITDNNSNITNPLSSHFLAGVNLTALSLDSEETTVYDLQRQLWTLHERYEAQSGLIPPKWQRRKLSLQAATVIAQSVDPLFTLQDVSQNLPSVASTLVHTKVSEAIEKVAESMEQSLQRMIRSSGGGLWINGRIMYVERPSFNVFEMIKLLQEEYNEMARMEREFKPFLKADSSMAGLEAIQEAWIRGSISKESNDGDEEEMPYEDEEDTGASVGGKGQYRIDLATGDEGSVIYMNDLEKDKGYARLPSSVQQMLMALQYGMPPSVRRNLFTILVVDDPIGDEESAQNLGDSLIGQLAQQQYPARLAVVVAGKDDIDACSKWIRSGKAASQDDCPLDRTSWLNRDEPPGEEELKSIEATPRDFHRLYAYMRQKFMDRSEVLIAYKLYLGPSLKQKPPTNGEFYSLFDLLTMHNELLVGLQITMSNTPILEIARSLQEEENDSKQSYAKSVRFAVDKGLKPGMSFLNGRPLPTDADDAEKIQTVFSEEQQLIFGMVIEQKLTDTTPRNFYYKLIKGKKKNVFPRLHPLLTTSSSDNFVEILHGFGDESLLTPRSMAQAPVLEVDNALFLFEAFLEFDTPEGLTYIKDFLKMMDSLSKSTDGAVVGVRYRVLPSTTKSAKSPLCVVLSRAAEYEFDKLLEIVDNLANDPEANIDIYLTMIEDSLCSDVSFTENELPSRNFITANGRVYNMNGEPLDPVDIELLTHINMDSTKFTTALLRSYIDDTQAFDAVSRTTAFLMAARSASKKRSDPGDLLRNLEEHYEINENPLKFSWNTDSGSTSGLKMKVSAIVDPATETAQRLSPLLAVIRDELNLPLALMISPTTHSDGDSGVPISSYYRFVADPSSYQGGESSPHAHFSNLPTGHVLTLRMDVPEPWDVQQTSSIQDTDNLRCDLQAGCGDEDQRGDDILNQHHVTNVEYGLEHLLFFGQCYDTRLSPPNGLQLVLSKPEISRQQNAGGAKTAEIEADGSVNLVHSNENSTGLVPFDTHYSDTLVMKTVGYWQLRANPGVWNLQINEKSRGAEIFQMVDGKVKHGMLRVYGNIDDNKKRLVMGDFASDGRGEMLLVKRKPGFEKSSLFYDDKRSTEDDDVVHVFSLATGHLYERFLKIMMLSVTKRTSTKVKFWLFENFLSPTFKASSLAMAKRIGCEVEFVTYKWPEWLRGQSEKQRIIWGYKILFLDVLFPLSVKKIIYVDSDQVVRGDLKELWDMDLKGAPYGYTPMCSSNEATLGFQFWRQGFWESHLRGKPYHISALYVVDLEKFRKDRVGDTLRSQYQALSADPASLANLDQDLPNYAQHQVPIFSLPQEWLWCESWCSNETKANAKTIDLCNNPLHKEPKVSMAKRIISGELFQESWIELDAEVEKYEKEYLAELSASKL</sequence>
<proteinExistence type="predicted"/>
<evidence type="ECO:0000256" key="4">
    <source>
        <dbReference type="ARBA" id="ARBA00023180"/>
    </source>
</evidence>
<gene>
    <name evidence="10" type="ORF">IV203_029374</name>
</gene>
<evidence type="ECO:0000259" key="6">
    <source>
        <dbReference type="Pfam" id="PF18400"/>
    </source>
</evidence>
<dbReference type="InterPro" id="IPR040694">
    <property type="entry name" value="UGGT_TRXL_2"/>
</dbReference>
<dbReference type="Pfam" id="PF18404">
    <property type="entry name" value="Glyco_transf_24"/>
    <property type="match status" value="1"/>
</dbReference>
<dbReference type="GO" id="GO:0036503">
    <property type="term" value="P:ERAD pathway"/>
    <property type="evidence" value="ECO:0007669"/>
    <property type="project" value="TreeGrafter"/>
</dbReference>
<reference evidence="10" key="2">
    <citation type="submission" date="2021-04" db="EMBL/GenBank/DDBJ databases">
        <authorList>
            <person name="Podell S."/>
        </authorList>
    </citation>
    <scope>NUCLEOTIDE SEQUENCE</scope>
    <source>
        <strain evidence="10">Hildebrandi</strain>
    </source>
</reference>
<dbReference type="GO" id="GO:0003980">
    <property type="term" value="F:UDP-glucose:glycoprotein glucosyltransferase activity"/>
    <property type="evidence" value="ECO:0007669"/>
    <property type="project" value="InterPro"/>
</dbReference>
<dbReference type="InterPro" id="IPR040693">
    <property type="entry name" value="UGGT_TRXL_1"/>
</dbReference>
<evidence type="ECO:0000259" key="7">
    <source>
        <dbReference type="Pfam" id="PF18401"/>
    </source>
</evidence>
<dbReference type="GO" id="GO:0018279">
    <property type="term" value="P:protein N-linked glycosylation via asparagine"/>
    <property type="evidence" value="ECO:0007669"/>
    <property type="project" value="TreeGrafter"/>
</dbReference>
<evidence type="ECO:0000259" key="9">
    <source>
        <dbReference type="Pfam" id="PF18404"/>
    </source>
</evidence>
<accession>A0A9K3Q390</accession>
<feature type="region of interest" description="Disordered" evidence="5">
    <location>
        <begin position="671"/>
        <end position="692"/>
    </location>
</feature>
<evidence type="ECO:0000259" key="8">
    <source>
        <dbReference type="Pfam" id="PF18402"/>
    </source>
</evidence>
<dbReference type="PANTHER" id="PTHR11226">
    <property type="entry name" value="UDP-GLUCOSE GLYCOPROTEIN:GLUCOSYLTRANSFERASE"/>
    <property type="match status" value="1"/>
</dbReference>
<reference evidence="10" key="1">
    <citation type="journal article" date="2021" name="Sci. Rep.">
        <title>Diploid genomic architecture of Nitzschia inconspicua, an elite biomass production diatom.</title>
        <authorList>
            <person name="Oliver A."/>
            <person name="Podell S."/>
            <person name="Pinowska A."/>
            <person name="Traller J.C."/>
            <person name="Smith S.R."/>
            <person name="McClure R."/>
            <person name="Beliaev A."/>
            <person name="Bohutskyi P."/>
            <person name="Hill E.A."/>
            <person name="Rabines A."/>
            <person name="Zheng H."/>
            <person name="Allen L.Z."/>
            <person name="Kuo A."/>
            <person name="Grigoriev I.V."/>
            <person name="Allen A.E."/>
            <person name="Hazlebeck D."/>
            <person name="Allen E.E."/>
        </authorList>
    </citation>
    <scope>NUCLEOTIDE SEQUENCE</scope>
    <source>
        <strain evidence="10">Hildebrandi</strain>
    </source>
</reference>
<feature type="domain" description="UGGT thioredoxin-like" evidence="7">
    <location>
        <begin position="400"/>
        <end position="502"/>
    </location>
</feature>